<dbReference type="PANTHER" id="PTHR12356">
    <property type="entry name" value="NUCLEAR MOVEMENT PROTEIN NUDC"/>
    <property type="match status" value="1"/>
</dbReference>
<feature type="compositionally biased region" description="Low complexity" evidence="1">
    <location>
        <begin position="78"/>
        <end position="88"/>
    </location>
</feature>
<dbReference type="InterPro" id="IPR008978">
    <property type="entry name" value="HSP20-like_chaperone"/>
</dbReference>
<dbReference type="InterPro" id="IPR007052">
    <property type="entry name" value="CS_dom"/>
</dbReference>
<feature type="region of interest" description="Disordered" evidence="1">
    <location>
        <begin position="63"/>
        <end position="100"/>
    </location>
</feature>
<dbReference type="Pfam" id="PF04969">
    <property type="entry name" value="CS"/>
    <property type="match status" value="1"/>
</dbReference>
<feature type="transmembrane region" description="Helical" evidence="2">
    <location>
        <begin position="551"/>
        <end position="572"/>
    </location>
</feature>
<dbReference type="Gene3D" id="2.60.40.790">
    <property type="match status" value="1"/>
</dbReference>
<feature type="compositionally biased region" description="Low complexity" evidence="1">
    <location>
        <begin position="132"/>
        <end position="142"/>
    </location>
</feature>
<dbReference type="InterPro" id="IPR037898">
    <property type="entry name" value="NudC_fam"/>
</dbReference>
<evidence type="ECO:0000313" key="4">
    <source>
        <dbReference type="EMBL" id="CED84610.1"/>
    </source>
</evidence>
<dbReference type="GO" id="GO:0051082">
    <property type="term" value="F:unfolded protein binding"/>
    <property type="evidence" value="ECO:0007669"/>
    <property type="project" value="TreeGrafter"/>
</dbReference>
<proteinExistence type="predicted"/>
<feature type="compositionally biased region" description="Polar residues" evidence="1">
    <location>
        <begin position="220"/>
        <end position="236"/>
    </location>
</feature>
<feature type="domain" description="CS" evidence="3">
    <location>
        <begin position="1"/>
        <end position="109"/>
    </location>
</feature>
<feature type="region of interest" description="Disordered" evidence="1">
    <location>
        <begin position="491"/>
        <end position="544"/>
    </location>
</feature>
<feature type="compositionally biased region" description="Basic and acidic residues" evidence="1">
    <location>
        <begin position="445"/>
        <end position="454"/>
    </location>
</feature>
<feature type="region of interest" description="Disordered" evidence="1">
    <location>
        <begin position="197"/>
        <end position="299"/>
    </location>
</feature>
<feature type="region of interest" description="Disordered" evidence="1">
    <location>
        <begin position="132"/>
        <end position="178"/>
    </location>
</feature>
<dbReference type="SUPFAM" id="SSF49764">
    <property type="entry name" value="HSP20-like chaperones"/>
    <property type="match status" value="1"/>
</dbReference>
<dbReference type="PROSITE" id="PS51203">
    <property type="entry name" value="CS"/>
    <property type="match status" value="1"/>
</dbReference>
<feature type="compositionally biased region" description="Polar residues" evidence="1">
    <location>
        <begin position="244"/>
        <end position="263"/>
    </location>
</feature>
<keyword evidence="2" id="KW-0472">Membrane</keyword>
<keyword evidence="2" id="KW-1133">Transmembrane helix</keyword>
<evidence type="ECO:0000256" key="2">
    <source>
        <dbReference type="SAM" id="Phobius"/>
    </source>
</evidence>
<reference evidence="4" key="1">
    <citation type="submission" date="2014-08" db="EMBL/GenBank/DDBJ databases">
        <authorList>
            <person name="Sharma Rahul"/>
            <person name="Thines Marco"/>
        </authorList>
    </citation>
    <scope>NUCLEOTIDE SEQUENCE</scope>
</reference>
<keyword evidence="2" id="KW-0812">Transmembrane</keyword>
<feature type="compositionally biased region" description="Basic and acidic residues" evidence="1">
    <location>
        <begin position="498"/>
        <end position="507"/>
    </location>
</feature>
<dbReference type="AlphaFoldDB" id="A0A0F7SVM2"/>
<sequence>MYTYHQSYGQITILVELPPGTRSRDVQVDLTSNTIRAGVQGFPALIKGRLVAPIRTEMSEWFLEGRSGSRKQRRRMTSGPPSNNSSSSEDSVQAKVSKVSRGPVTEFLDKEDLKRTLSPLSSHSASSFDLFSAASQPSSQQQRSGPVHLDRPGASRSSSQGSSDEIWTTHERQPSASNIASDEGELIDHPLASSVGSISGFSDPSSDDFVRTDPALLNPHGSQSIAPSSANVTPSRFNDFPALSSFTRSSGQQPSSTLPLSARSTESSESSASPSSASSTGSGPGVLSNDGDLTPDANEPQSRLLTIHLIKAEGAIWAGLVIVGPVGDGKDEGGTWAMDWTSLVALAVEWSGTDDKRDEAFEMLLYAHRASHLPLATFHLLQIFFPLPQLSQTTSSISTLRPQPINPIHLLRLGGTQTLAKLYVIQAERYLSKTNPPDPLPHQRYPLDRPKRDFTSSLMGEASSAESKAGLAKRFIRVARDLDPEVELTSELEGFGEEALRDHRGGEAEEWSSGASGSEEGRNRRRRRRGAAGRGHAEGRGGTKSDNGVGVGVYVFGGATLVLVVAVGISWWKKPKAD</sequence>
<accession>A0A0F7SVM2</accession>
<protein>
    <submittedName>
        <fullName evidence="4">HSP20-like chaperone</fullName>
    </submittedName>
</protein>
<dbReference type="EMBL" id="LN483166">
    <property type="protein sequence ID" value="CED84610.1"/>
    <property type="molecule type" value="Genomic_DNA"/>
</dbReference>
<name>A0A0F7SVM2_PHARH</name>
<feature type="region of interest" description="Disordered" evidence="1">
    <location>
        <begin position="433"/>
        <end position="463"/>
    </location>
</feature>
<evidence type="ECO:0000256" key="1">
    <source>
        <dbReference type="SAM" id="MobiDB-lite"/>
    </source>
</evidence>
<evidence type="ECO:0000259" key="3">
    <source>
        <dbReference type="PROSITE" id="PS51203"/>
    </source>
</evidence>
<dbReference type="GO" id="GO:0005737">
    <property type="term" value="C:cytoplasm"/>
    <property type="evidence" value="ECO:0007669"/>
    <property type="project" value="TreeGrafter"/>
</dbReference>
<dbReference type="GO" id="GO:0006457">
    <property type="term" value="P:protein folding"/>
    <property type="evidence" value="ECO:0007669"/>
    <property type="project" value="TreeGrafter"/>
</dbReference>
<feature type="compositionally biased region" description="Low complexity" evidence="1">
    <location>
        <begin position="264"/>
        <end position="281"/>
    </location>
</feature>
<dbReference type="CDD" id="cd06467">
    <property type="entry name" value="p23_NUDC_like"/>
    <property type="match status" value="1"/>
</dbReference>
<organism evidence="4">
    <name type="scientific">Phaffia rhodozyma</name>
    <name type="common">Yeast</name>
    <name type="synonym">Xanthophyllomyces dendrorhous</name>
    <dbReference type="NCBI Taxonomy" id="264483"/>
    <lineage>
        <taxon>Eukaryota</taxon>
        <taxon>Fungi</taxon>
        <taxon>Dikarya</taxon>
        <taxon>Basidiomycota</taxon>
        <taxon>Agaricomycotina</taxon>
        <taxon>Tremellomycetes</taxon>
        <taxon>Cystofilobasidiales</taxon>
        <taxon>Mrakiaceae</taxon>
        <taxon>Phaffia</taxon>
    </lineage>
</organism>